<sequence>TPHFFSKFRLCSTEWGKYDERLMKATENGDIEKLTATLKKGPSPTKLDPEVSILLWVCALLSSYVLKWNRTPL</sequence>
<proteinExistence type="predicted"/>
<dbReference type="AlphaFoldDB" id="A0A671SS73"/>
<name>A0A671SS73_9TELE</name>
<organism evidence="1 2">
    <name type="scientific">Sinocyclocheilus anshuiensis</name>
    <dbReference type="NCBI Taxonomy" id="1608454"/>
    <lineage>
        <taxon>Eukaryota</taxon>
        <taxon>Metazoa</taxon>
        <taxon>Chordata</taxon>
        <taxon>Craniata</taxon>
        <taxon>Vertebrata</taxon>
        <taxon>Euteleostomi</taxon>
        <taxon>Actinopterygii</taxon>
        <taxon>Neopterygii</taxon>
        <taxon>Teleostei</taxon>
        <taxon>Ostariophysi</taxon>
        <taxon>Cypriniformes</taxon>
        <taxon>Cyprinidae</taxon>
        <taxon>Cyprininae</taxon>
        <taxon>Sinocyclocheilus</taxon>
    </lineage>
</organism>
<accession>A0A671SS73</accession>
<keyword evidence="2" id="KW-1185">Reference proteome</keyword>
<evidence type="ECO:0000313" key="2">
    <source>
        <dbReference type="Proteomes" id="UP000472260"/>
    </source>
</evidence>
<protein>
    <submittedName>
        <fullName evidence="1">Uncharacterized protein</fullName>
    </submittedName>
</protein>
<evidence type="ECO:0000313" key="1">
    <source>
        <dbReference type="Ensembl" id="ENSSANP00000098627.1"/>
    </source>
</evidence>
<reference evidence="1" key="2">
    <citation type="submission" date="2025-09" db="UniProtKB">
        <authorList>
            <consortium name="Ensembl"/>
        </authorList>
    </citation>
    <scope>IDENTIFICATION</scope>
</reference>
<dbReference type="Proteomes" id="UP000472260">
    <property type="component" value="Unassembled WGS sequence"/>
</dbReference>
<reference evidence="1" key="1">
    <citation type="submission" date="2025-08" db="UniProtKB">
        <authorList>
            <consortium name="Ensembl"/>
        </authorList>
    </citation>
    <scope>IDENTIFICATION</scope>
</reference>
<dbReference type="Ensembl" id="ENSSANT00000104716.1">
    <property type="protein sequence ID" value="ENSSANP00000098627.1"/>
    <property type="gene ID" value="ENSSANG00000048534.1"/>
</dbReference>